<evidence type="ECO:0000313" key="4">
    <source>
        <dbReference type="EMBL" id="QKG26916.1"/>
    </source>
</evidence>
<gene>
    <name evidence="4" type="ORF">ACTIVE_8569</name>
</gene>
<dbReference type="EMBL" id="CP053892">
    <property type="protein sequence ID" value="QKG26916.1"/>
    <property type="molecule type" value="Genomic_DNA"/>
</dbReference>
<dbReference type="InterPro" id="IPR009057">
    <property type="entry name" value="Homeodomain-like_sf"/>
</dbReference>
<feature type="DNA-binding region" description="H-T-H motif" evidence="2">
    <location>
        <begin position="51"/>
        <end position="70"/>
    </location>
</feature>
<dbReference type="InterPro" id="IPR001647">
    <property type="entry name" value="HTH_TetR"/>
</dbReference>
<dbReference type="PROSITE" id="PS50977">
    <property type="entry name" value="HTH_TETR_2"/>
    <property type="match status" value="1"/>
</dbReference>
<sequence length="205" mass="21730">MSGPHYGGHMSSQVTSPALRQGLNARQAETVENLMAAGLQELRAVGHEVLTIRTVAQRAGVSPATAYTYLSSKNHLFAELFWRHLSEDGGGAPAGARATERLQATVRALTARIVAEPELAAAVTPALLGGDPDVARLRLRIGGEFYARFEAALAGDRRPADAAVLEVLVLTFTGALLQAGMGLLTYDQIADRLVSAVEVIMRGNE</sequence>
<proteinExistence type="predicted"/>
<evidence type="ECO:0000256" key="1">
    <source>
        <dbReference type="ARBA" id="ARBA00023125"/>
    </source>
</evidence>
<feature type="domain" description="HTH tetR-type" evidence="3">
    <location>
        <begin position="28"/>
        <end position="88"/>
    </location>
</feature>
<name>A0A7D3W5Z2_ACTVE</name>
<protein>
    <recommendedName>
        <fullName evidence="3">HTH tetR-type domain-containing protein</fullName>
    </recommendedName>
</protein>
<dbReference type="Pfam" id="PF00440">
    <property type="entry name" value="TetR_N"/>
    <property type="match status" value="1"/>
</dbReference>
<dbReference type="Proteomes" id="UP000501240">
    <property type="component" value="Chromosome"/>
</dbReference>
<evidence type="ECO:0000259" key="3">
    <source>
        <dbReference type="PROSITE" id="PS50977"/>
    </source>
</evidence>
<keyword evidence="5" id="KW-1185">Reference proteome</keyword>
<evidence type="ECO:0000313" key="5">
    <source>
        <dbReference type="Proteomes" id="UP000501240"/>
    </source>
</evidence>
<dbReference type="AlphaFoldDB" id="A0A7D3W5Z2"/>
<organism evidence="4 5">
    <name type="scientific">Actinomadura verrucosospora</name>
    <dbReference type="NCBI Taxonomy" id="46165"/>
    <lineage>
        <taxon>Bacteria</taxon>
        <taxon>Bacillati</taxon>
        <taxon>Actinomycetota</taxon>
        <taxon>Actinomycetes</taxon>
        <taxon>Streptosporangiales</taxon>
        <taxon>Thermomonosporaceae</taxon>
        <taxon>Actinomadura</taxon>
    </lineage>
</organism>
<dbReference type="SUPFAM" id="SSF46689">
    <property type="entry name" value="Homeodomain-like"/>
    <property type="match status" value="1"/>
</dbReference>
<dbReference type="Gene3D" id="1.10.357.10">
    <property type="entry name" value="Tetracycline Repressor, domain 2"/>
    <property type="match status" value="1"/>
</dbReference>
<accession>A0A7D3W5Z2</accession>
<dbReference type="GO" id="GO:0003677">
    <property type="term" value="F:DNA binding"/>
    <property type="evidence" value="ECO:0007669"/>
    <property type="project" value="UniProtKB-UniRule"/>
</dbReference>
<keyword evidence="1 2" id="KW-0238">DNA-binding</keyword>
<evidence type="ECO:0000256" key="2">
    <source>
        <dbReference type="PROSITE-ProRule" id="PRU00335"/>
    </source>
</evidence>
<reference evidence="4 5" key="1">
    <citation type="submission" date="2020-05" db="EMBL/GenBank/DDBJ databases">
        <title>Actinomadura verrucosospora NRRL-B18236 (PFL_A860) Genome sequencing and assembly.</title>
        <authorList>
            <person name="Samborskyy M."/>
        </authorList>
    </citation>
    <scope>NUCLEOTIDE SEQUENCE [LARGE SCALE GENOMIC DNA]</scope>
    <source>
        <strain evidence="4 5">NRRL:B18236</strain>
    </source>
</reference>